<keyword evidence="1" id="KW-0677">Repeat</keyword>
<dbReference type="FunFam" id="1.25.40.10:FF:001236">
    <property type="entry name" value="Pentatricopeptide repeat-containing protein At3g28660"/>
    <property type="match status" value="1"/>
</dbReference>
<evidence type="ECO:0000313" key="4">
    <source>
        <dbReference type="Proteomes" id="UP000287651"/>
    </source>
</evidence>
<dbReference type="PANTHER" id="PTHR47926:SF437">
    <property type="entry name" value="PENTACOTRIPEPTIDE-REPEAT REGION OF PRORP DOMAIN-CONTAINING PROTEIN"/>
    <property type="match status" value="1"/>
</dbReference>
<sequence>MGQAISKAVAIAEIVKVIHMHKDVVEVEEEEEGVGEEATVGLLDMRIIREAMATIRGDMAITKVDMAIIKPDMVDMAMIKEVVVEGLVAEVTALDEEGWVAVDEGTNSSAGRSNTTTCIITLTFPSLFLYHHRLCASHLSSSLAIPSIKVNVKNDRDAKPADPVDFDGADPNRTYMVAEAPAHGPVLVPPRAWNRCMALLRRCSSERQLRAVHALFVSGGLHRHPFALSRLILAACSLRPPALAYASLLFHRSPSPPNSFMHNALIRAHARGPDPATALAFFRLLLRAPPASAAADHHSFPFALAACAASGSLATGAQTHALVVKNGLLSADHYVQTALMRLYSNATDEAAKVFDEISVRDAVHYDVFMNAFIRAGLPSEALRLFEHLLISRIEPDVFAATTALTACAHAGALEQGVRIHKLVEGKDPSFLRDTFLGSALVSMYAKCGCIKDAVDVFNAMPERNTHMWATMIGAYAMHGFSKEAMACLRRMQEEDGLRPDGVVLLGALAACVHAGLVEDGLQLLAEMEARHSVIPEHEHYSCAVDMLCRAGRLDEALQLVRDMPMRPLASVWGSLLTGSRIHGNTELAEVAVAELQNFAAGDGDDEGVYVQLSNIYLNANRKEDARRIRKLIGSRGIKKTPACSAIEVDGDVSSFVAGDQVHPQRLEICLTLEVLADHMRPPCSEDEL</sequence>
<dbReference type="GO" id="GO:0009451">
    <property type="term" value="P:RNA modification"/>
    <property type="evidence" value="ECO:0007669"/>
    <property type="project" value="InterPro"/>
</dbReference>
<dbReference type="PANTHER" id="PTHR47926">
    <property type="entry name" value="PENTATRICOPEPTIDE REPEAT-CONTAINING PROTEIN"/>
    <property type="match status" value="1"/>
</dbReference>
<dbReference type="PROSITE" id="PS51375">
    <property type="entry name" value="PPR"/>
    <property type="match status" value="3"/>
</dbReference>
<evidence type="ECO:0000256" key="1">
    <source>
        <dbReference type="ARBA" id="ARBA00022737"/>
    </source>
</evidence>
<evidence type="ECO:0000313" key="3">
    <source>
        <dbReference type="EMBL" id="RRT85453.1"/>
    </source>
</evidence>
<dbReference type="InterPro" id="IPR046960">
    <property type="entry name" value="PPR_At4g14850-like_plant"/>
</dbReference>
<protein>
    <recommendedName>
        <fullName evidence="5">Pentatricopeptide repeat-containing protein</fullName>
    </recommendedName>
</protein>
<name>A0A427BAI9_ENSVE</name>
<dbReference type="NCBIfam" id="TIGR00756">
    <property type="entry name" value="PPR"/>
    <property type="match status" value="3"/>
</dbReference>
<dbReference type="Pfam" id="PF12854">
    <property type="entry name" value="PPR_1"/>
    <property type="match status" value="1"/>
</dbReference>
<dbReference type="Gene3D" id="1.25.40.10">
    <property type="entry name" value="Tetratricopeptide repeat domain"/>
    <property type="match status" value="2"/>
</dbReference>
<feature type="repeat" description="PPR" evidence="2">
    <location>
        <begin position="536"/>
        <end position="570"/>
    </location>
</feature>
<dbReference type="Proteomes" id="UP000287651">
    <property type="component" value="Unassembled WGS sequence"/>
</dbReference>
<feature type="repeat" description="PPR" evidence="2">
    <location>
        <begin position="464"/>
        <end position="499"/>
    </location>
</feature>
<dbReference type="Pfam" id="PF20431">
    <property type="entry name" value="E_motif"/>
    <property type="match status" value="1"/>
</dbReference>
<dbReference type="InterPro" id="IPR011990">
    <property type="entry name" value="TPR-like_helical_dom_sf"/>
</dbReference>
<reference evidence="3 4" key="1">
    <citation type="journal article" date="2014" name="Agronomy (Basel)">
        <title>A Draft Genome Sequence for Ensete ventricosum, the Drought-Tolerant Tree Against Hunger.</title>
        <authorList>
            <person name="Harrison J."/>
            <person name="Moore K.A."/>
            <person name="Paszkiewicz K."/>
            <person name="Jones T."/>
            <person name="Grant M."/>
            <person name="Ambacheew D."/>
            <person name="Muzemil S."/>
            <person name="Studholme D.J."/>
        </authorList>
    </citation>
    <scope>NUCLEOTIDE SEQUENCE [LARGE SCALE GENOMIC DNA]</scope>
</reference>
<accession>A0A427BAI9</accession>
<evidence type="ECO:0008006" key="5">
    <source>
        <dbReference type="Google" id="ProtNLM"/>
    </source>
</evidence>
<dbReference type="Pfam" id="PF01535">
    <property type="entry name" value="PPR"/>
    <property type="match status" value="3"/>
</dbReference>
<dbReference type="InterPro" id="IPR046848">
    <property type="entry name" value="E_motif"/>
</dbReference>
<dbReference type="AlphaFoldDB" id="A0A427BAI9"/>
<proteinExistence type="predicted"/>
<comment type="caution">
    <text evidence="3">The sequence shown here is derived from an EMBL/GenBank/DDBJ whole genome shotgun (WGS) entry which is preliminary data.</text>
</comment>
<organism evidence="3 4">
    <name type="scientific">Ensete ventricosum</name>
    <name type="common">Abyssinian banana</name>
    <name type="synonym">Musa ensete</name>
    <dbReference type="NCBI Taxonomy" id="4639"/>
    <lineage>
        <taxon>Eukaryota</taxon>
        <taxon>Viridiplantae</taxon>
        <taxon>Streptophyta</taxon>
        <taxon>Embryophyta</taxon>
        <taxon>Tracheophyta</taxon>
        <taxon>Spermatophyta</taxon>
        <taxon>Magnoliopsida</taxon>
        <taxon>Liliopsida</taxon>
        <taxon>Zingiberales</taxon>
        <taxon>Musaceae</taxon>
        <taxon>Ensete</taxon>
    </lineage>
</organism>
<feature type="repeat" description="PPR" evidence="2">
    <location>
        <begin position="361"/>
        <end position="395"/>
    </location>
</feature>
<evidence type="ECO:0000256" key="2">
    <source>
        <dbReference type="PROSITE-ProRule" id="PRU00708"/>
    </source>
</evidence>
<dbReference type="EMBL" id="AMZH03000114">
    <property type="protein sequence ID" value="RRT85453.1"/>
    <property type="molecule type" value="Genomic_DNA"/>
</dbReference>
<dbReference type="InterPro" id="IPR002885">
    <property type="entry name" value="PPR_rpt"/>
</dbReference>
<gene>
    <name evidence="3" type="ORF">B296_00001258</name>
</gene>
<dbReference type="GO" id="GO:0003723">
    <property type="term" value="F:RNA binding"/>
    <property type="evidence" value="ECO:0007669"/>
    <property type="project" value="InterPro"/>
</dbReference>